<dbReference type="EMBL" id="BLWD01000001">
    <property type="protein sequence ID" value="GFN04261.1"/>
    <property type="molecule type" value="Genomic_DNA"/>
</dbReference>
<protein>
    <submittedName>
        <fullName evidence="1">Uncharacterized protein</fullName>
    </submittedName>
</protein>
<proteinExistence type="predicted"/>
<evidence type="ECO:0000313" key="1">
    <source>
        <dbReference type="EMBL" id="GFN04261.1"/>
    </source>
</evidence>
<reference evidence="1 2" key="1">
    <citation type="submission" date="2020-05" db="EMBL/GenBank/DDBJ databases">
        <title>Whole genome shotgun sequence of Streptomyces microflavus NBRC 13062.</title>
        <authorList>
            <person name="Komaki H."/>
            <person name="Tamura T."/>
        </authorList>
    </citation>
    <scope>NUCLEOTIDE SEQUENCE [LARGE SCALE GENOMIC DNA]</scope>
    <source>
        <strain evidence="1 2">NBRC 13062</strain>
    </source>
</reference>
<evidence type="ECO:0000313" key="2">
    <source>
        <dbReference type="Proteomes" id="UP000498740"/>
    </source>
</evidence>
<dbReference type="Proteomes" id="UP000498740">
    <property type="component" value="Unassembled WGS sequence"/>
</dbReference>
<organism evidence="1 2">
    <name type="scientific">Streptomyces microflavus</name>
    <name type="common">Streptomyces lipmanii</name>
    <dbReference type="NCBI Taxonomy" id="1919"/>
    <lineage>
        <taxon>Bacteria</taxon>
        <taxon>Bacillati</taxon>
        <taxon>Actinomycetota</taxon>
        <taxon>Actinomycetes</taxon>
        <taxon>Kitasatosporales</taxon>
        <taxon>Streptomycetaceae</taxon>
        <taxon>Streptomyces</taxon>
    </lineage>
</organism>
<dbReference type="AlphaFoldDB" id="A0A7J0CP35"/>
<accession>A0A7J0CP35</accession>
<name>A0A7J0CP35_STRMI</name>
<gene>
    <name evidence="1" type="ORF">Smic_28170</name>
</gene>
<sequence length="134" mass="14194">MRTYRAVLPGVWAKPFSAISAQSIQNSRAPTWCSSGIAAMARPQTVSEATATRRRPIRSMNGPPISAARTIGRVAQKATTPARPALPVVSRTNQGTPISVSEVPAVEMELAASVAASGVRWWRCMAVLPPEAVS</sequence>
<comment type="caution">
    <text evidence="1">The sequence shown here is derived from an EMBL/GenBank/DDBJ whole genome shotgun (WGS) entry which is preliminary data.</text>
</comment>